<dbReference type="InterPro" id="IPR050815">
    <property type="entry name" value="TF_fung"/>
</dbReference>
<dbReference type="GO" id="GO:0006351">
    <property type="term" value="P:DNA-templated transcription"/>
    <property type="evidence" value="ECO:0007669"/>
    <property type="project" value="InterPro"/>
</dbReference>
<dbReference type="GeneID" id="27362416"/>
<keyword evidence="8" id="KW-1185">Reference proteome</keyword>
<dbReference type="GO" id="GO:0008270">
    <property type="term" value="F:zinc ion binding"/>
    <property type="evidence" value="ECO:0007669"/>
    <property type="project" value="InterPro"/>
</dbReference>
<evidence type="ECO:0000259" key="6">
    <source>
        <dbReference type="Pfam" id="PF04082"/>
    </source>
</evidence>
<keyword evidence="4" id="KW-0804">Transcription</keyword>
<dbReference type="Proteomes" id="UP000053342">
    <property type="component" value="Unassembled WGS sequence"/>
</dbReference>
<dbReference type="GO" id="GO:0005634">
    <property type="term" value="C:nucleus"/>
    <property type="evidence" value="ECO:0007669"/>
    <property type="project" value="UniProtKB-SubCell"/>
</dbReference>
<accession>A0A0D2ABJ9</accession>
<dbReference type="HOGENOM" id="CLU_015161_2_1_1"/>
<dbReference type="GO" id="GO:0000981">
    <property type="term" value="F:DNA-binding transcription factor activity, RNA polymerase II-specific"/>
    <property type="evidence" value="ECO:0007669"/>
    <property type="project" value="InterPro"/>
</dbReference>
<dbReference type="OrthoDB" id="426882at2759"/>
<evidence type="ECO:0000256" key="1">
    <source>
        <dbReference type="ARBA" id="ARBA00004123"/>
    </source>
</evidence>
<dbReference type="GO" id="GO:0003677">
    <property type="term" value="F:DNA binding"/>
    <property type="evidence" value="ECO:0007669"/>
    <property type="project" value="InterPro"/>
</dbReference>
<dbReference type="InterPro" id="IPR007219">
    <property type="entry name" value="XnlR_reg_dom"/>
</dbReference>
<keyword evidence="5" id="KW-0539">Nucleus</keyword>
<dbReference type="AlphaFoldDB" id="A0A0D2ABJ9"/>
<gene>
    <name evidence="7" type="ORF">PV06_10342</name>
</gene>
<evidence type="ECO:0000256" key="3">
    <source>
        <dbReference type="ARBA" id="ARBA00023015"/>
    </source>
</evidence>
<evidence type="ECO:0000256" key="2">
    <source>
        <dbReference type="ARBA" id="ARBA00022723"/>
    </source>
</evidence>
<proteinExistence type="predicted"/>
<keyword evidence="2" id="KW-0479">Metal-binding</keyword>
<dbReference type="RefSeq" id="XP_016257927.1">
    <property type="nucleotide sequence ID" value="XM_016411886.1"/>
</dbReference>
<reference evidence="7 8" key="1">
    <citation type="submission" date="2015-01" db="EMBL/GenBank/DDBJ databases">
        <title>The Genome Sequence of Exophiala oligosperma CBS72588.</title>
        <authorList>
            <consortium name="The Broad Institute Genomics Platform"/>
            <person name="Cuomo C."/>
            <person name="de Hoog S."/>
            <person name="Gorbushina A."/>
            <person name="Stielow B."/>
            <person name="Teixiera M."/>
            <person name="Abouelleil A."/>
            <person name="Chapman S.B."/>
            <person name="Priest M."/>
            <person name="Young S.K."/>
            <person name="Wortman J."/>
            <person name="Nusbaum C."/>
            <person name="Birren B."/>
        </authorList>
    </citation>
    <scope>NUCLEOTIDE SEQUENCE [LARGE SCALE GENOMIC DNA]</scope>
    <source>
        <strain evidence="7 8">CBS 72588</strain>
    </source>
</reference>
<dbReference type="CDD" id="cd12148">
    <property type="entry name" value="fungal_TF_MHR"/>
    <property type="match status" value="1"/>
</dbReference>
<dbReference type="EMBL" id="KN847343">
    <property type="protein sequence ID" value="KIW37711.1"/>
    <property type="molecule type" value="Genomic_DNA"/>
</dbReference>
<name>A0A0D2ABJ9_9EURO</name>
<dbReference type="PANTHER" id="PTHR47338">
    <property type="entry name" value="ZN(II)2CYS6 TRANSCRIPTION FACTOR (EUROFUNG)-RELATED"/>
    <property type="match status" value="1"/>
</dbReference>
<evidence type="ECO:0000256" key="5">
    <source>
        <dbReference type="ARBA" id="ARBA00023242"/>
    </source>
</evidence>
<dbReference type="PANTHER" id="PTHR47338:SF6">
    <property type="entry name" value="ZN(II)2CYS6 TRANSCRIPTION FACTOR (EUROFUNG)"/>
    <property type="match status" value="1"/>
</dbReference>
<dbReference type="VEuPathDB" id="FungiDB:PV06_10342"/>
<sequence length="596" mass="68261">MPPRDVLVDAVDSYFQYCHKQPLWLFDRDEFSSLQDCREETLFSLLALSACHARHLYFRSQPDELSERYAQAAREHIMQRIVEGTVTLSTIQSLCMLAMANLQANNPILVSLHVGIASTLAKCASLDFETYPLGDLSLHAESRRRVFWSLHLLQQMYGQQGSSTTDILEDISSPQHVMTHTDLSKKLNDLPPSMPQGGMNEERSEIWAYMIQLAALWAEIRTYVRQFVRQTNLMPPPWSIESRYTIINAHLMDLETKLPSRHRFDLARFSYQENQELQNNREYWSPWIYLQFTYHTIHNMLNHPFLYSSRTRQSAEQSAPNTFWKTSLELAFIHSIWVSRLIEMITKKAYRVSDPFIGHCTAIAATVHLYFCRTDDKTTREAALDRLARFVDFLAELALLWPSCRVMHEKLQALFHSALSSARHSVGGEPNQDPTSRTLSINTRLMWDILLYNVADNRDTKTLSRLGRLFDESASFPRDQDDEGEDTVEMEISHHPTVEVILSNGQALPLQSGQRRHNQEGGGIRLDDRQNLQANQPFAVPAADSHFTEPAGPPLWPIAGSPSPSDMTYDLLFQFQDPGSPFLGRGKLATYSSLRP</sequence>
<organism evidence="7 8">
    <name type="scientific">Exophiala oligosperma</name>
    <dbReference type="NCBI Taxonomy" id="215243"/>
    <lineage>
        <taxon>Eukaryota</taxon>
        <taxon>Fungi</taxon>
        <taxon>Dikarya</taxon>
        <taxon>Ascomycota</taxon>
        <taxon>Pezizomycotina</taxon>
        <taxon>Eurotiomycetes</taxon>
        <taxon>Chaetothyriomycetidae</taxon>
        <taxon>Chaetothyriales</taxon>
        <taxon>Herpotrichiellaceae</taxon>
        <taxon>Exophiala</taxon>
    </lineage>
</organism>
<comment type="subcellular location">
    <subcellularLocation>
        <location evidence="1">Nucleus</location>
    </subcellularLocation>
</comment>
<feature type="domain" description="Xylanolytic transcriptional activator regulatory" evidence="6">
    <location>
        <begin position="12"/>
        <end position="150"/>
    </location>
</feature>
<protein>
    <recommendedName>
        <fullName evidence="6">Xylanolytic transcriptional activator regulatory domain-containing protein</fullName>
    </recommendedName>
</protein>
<evidence type="ECO:0000256" key="4">
    <source>
        <dbReference type="ARBA" id="ARBA00023163"/>
    </source>
</evidence>
<dbReference type="Pfam" id="PF04082">
    <property type="entry name" value="Fungal_trans"/>
    <property type="match status" value="1"/>
</dbReference>
<evidence type="ECO:0000313" key="7">
    <source>
        <dbReference type="EMBL" id="KIW37711.1"/>
    </source>
</evidence>
<dbReference type="STRING" id="215243.A0A0D2ABJ9"/>
<evidence type="ECO:0000313" key="8">
    <source>
        <dbReference type="Proteomes" id="UP000053342"/>
    </source>
</evidence>
<keyword evidence="3" id="KW-0805">Transcription regulation</keyword>